<evidence type="ECO:0000313" key="3">
    <source>
        <dbReference type="Proteomes" id="UP001211907"/>
    </source>
</evidence>
<organism evidence="2 3">
    <name type="scientific">Physocladia obscura</name>
    <dbReference type="NCBI Taxonomy" id="109957"/>
    <lineage>
        <taxon>Eukaryota</taxon>
        <taxon>Fungi</taxon>
        <taxon>Fungi incertae sedis</taxon>
        <taxon>Chytridiomycota</taxon>
        <taxon>Chytridiomycota incertae sedis</taxon>
        <taxon>Chytridiomycetes</taxon>
        <taxon>Chytridiales</taxon>
        <taxon>Chytriomycetaceae</taxon>
        <taxon>Physocladia</taxon>
    </lineage>
</organism>
<protein>
    <submittedName>
        <fullName evidence="2">Uncharacterized protein</fullName>
    </submittedName>
</protein>
<gene>
    <name evidence="2" type="ORF">HK100_001981</name>
</gene>
<name>A0AAD5TD97_9FUNG</name>
<proteinExistence type="predicted"/>
<keyword evidence="3" id="KW-1185">Reference proteome</keyword>
<dbReference type="Proteomes" id="UP001211907">
    <property type="component" value="Unassembled WGS sequence"/>
</dbReference>
<evidence type="ECO:0000256" key="1">
    <source>
        <dbReference type="SAM" id="MobiDB-lite"/>
    </source>
</evidence>
<dbReference type="EMBL" id="JADGJH010000145">
    <property type="protein sequence ID" value="KAJ3136164.1"/>
    <property type="molecule type" value="Genomic_DNA"/>
</dbReference>
<comment type="caution">
    <text evidence="2">The sequence shown here is derived from an EMBL/GenBank/DDBJ whole genome shotgun (WGS) entry which is preliminary data.</text>
</comment>
<sequence>QHSAKEKSAKQDSVMPGTSKAADNAVHAMPPISSNMTEKLKSVKEPKIGDRVLPNTWEYSTLIQDRDYGVA</sequence>
<evidence type="ECO:0000313" key="2">
    <source>
        <dbReference type="EMBL" id="KAJ3136164.1"/>
    </source>
</evidence>
<accession>A0AAD5TD97</accession>
<feature type="region of interest" description="Disordered" evidence="1">
    <location>
        <begin position="1"/>
        <end position="48"/>
    </location>
</feature>
<feature type="non-terminal residue" evidence="2">
    <location>
        <position position="1"/>
    </location>
</feature>
<dbReference type="AlphaFoldDB" id="A0AAD5TD97"/>
<reference evidence="2" key="1">
    <citation type="submission" date="2020-05" db="EMBL/GenBank/DDBJ databases">
        <title>Phylogenomic resolution of chytrid fungi.</title>
        <authorList>
            <person name="Stajich J.E."/>
            <person name="Amses K."/>
            <person name="Simmons R."/>
            <person name="Seto K."/>
            <person name="Myers J."/>
            <person name="Bonds A."/>
            <person name="Quandt C.A."/>
            <person name="Barry K."/>
            <person name="Liu P."/>
            <person name="Grigoriev I."/>
            <person name="Longcore J.E."/>
            <person name="James T.Y."/>
        </authorList>
    </citation>
    <scope>NUCLEOTIDE SEQUENCE</scope>
    <source>
        <strain evidence="2">JEL0513</strain>
    </source>
</reference>
<feature type="compositionally biased region" description="Basic and acidic residues" evidence="1">
    <location>
        <begin position="1"/>
        <end position="10"/>
    </location>
</feature>
<feature type="compositionally biased region" description="Basic and acidic residues" evidence="1">
    <location>
        <begin position="38"/>
        <end position="48"/>
    </location>
</feature>